<gene>
    <name evidence="1" type="ORF">PC_RS00450</name>
</gene>
<dbReference type="STRING" id="264201.pc0093"/>
<dbReference type="OrthoDB" id="19542at2"/>
<evidence type="ECO:0000313" key="1">
    <source>
        <dbReference type="EMBL" id="CAF22817.1"/>
    </source>
</evidence>
<evidence type="ECO:0000313" key="2">
    <source>
        <dbReference type="Proteomes" id="UP000000529"/>
    </source>
</evidence>
<dbReference type="eggNOG" id="COG0671">
    <property type="taxonomic scope" value="Bacteria"/>
</dbReference>
<dbReference type="TCDB" id="1.B.14.16.1">
    <property type="family name" value="the outer membrane receptor (omr) family"/>
</dbReference>
<dbReference type="KEGG" id="pcu:PC_RS00450"/>
<protein>
    <submittedName>
        <fullName evidence="1">Uncharacterized protein</fullName>
    </submittedName>
</protein>
<reference evidence="1 2" key="1">
    <citation type="journal article" date="2004" name="Science">
        <title>Illuminating the evolutionary history of chlamydiae.</title>
        <authorList>
            <person name="Horn M."/>
            <person name="Collingro A."/>
            <person name="Schmitz-Esser S."/>
            <person name="Beier C.L."/>
            <person name="Purkhold U."/>
            <person name="Fartmann B."/>
            <person name="Brandt P."/>
            <person name="Nyakatura G.J."/>
            <person name="Droege M."/>
            <person name="Frishman D."/>
            <person name="Rattei T."/>
            <person name="Mewes H."/>
            <person name="Wagner M."/>
        </authorList>
    </citation>
    <scope>NUCLEOTIDE SEQUENCE [LARGE SCALE GENOMIC DNA]</scope>
    <source>
        <strain evidence="1 2">UWE25</strain>
    </source>
</reference>
<dbReference type="Pfam" id="PF06082">
    <property type="entry name" value="YjbH"/>
    <property type="match status" value="2"/>
</dbReference>
<dbReference type="EMBL" id="BX908798">
    <property type="protein sequence ID" value="CAF22817.1"/>
    <property type="molecule type" value="Genomic_DNA"/>
</dbReference>
<sequence length="720" mass="83408">MLDYQKILSSLIPLFLILTCSNVYSLEFVCDDPQANLMEDLEVVEYWNRRQNERLPVTYNHLLQGGYFAMPSARMGQEGEIGTGYAWVPPYYSYNLRFQLVDFLEISGNYRVFRGVDDPVLTPLGFGDFSDKGANVKLSLFSPEASHYDLPGLAIGMEDFLGTQAFKAYYIVLTQVFLKNNLEISLGYGAHRIHKWFGGMTWFPFRQTKWTYFQNLAFILEYDAIPYKDETLERHPKGRIKHTHWNIGIKYRLWDSIDLSVSYIRGDAIAFSASSYYNFGSTKGMIPKISDPLPYKSPVNTQAIGALRPDDAIVQDLTYAMRDQGIDLLEAWLSNEQEKLTLRLKVCNMAYREEQRFRERLYALLGALTPENIDEVIVVLDAVPALIQEYHFNMEYIRLYKEQAIGGYELGILTPMHEVSYPNPFKSKLLFTKKREWFNLELLPKVHTLFGSSRGKFKYALGLTLALNGFLQNNVYYSIKFGYFALSNLHDIHSVDRLNPSQLINVRTDIINYFQQKSITIDEAYLEKIWNWGSGWYTRISLGLLEQEYGGVGTEWLYYPVNSNWAIGMDFAILKKRTPHGVDFTSKIRKLDGFTPHYLKFIGSQYFLNIYYDWKNTGLEFKISAGKFLADDFGVRTEISRYFPSGLRIGFWATYTNGHDVINGQTYHDKGLYFSLPLDIFYTKSSRSKWGYGMSAWLRDIGVRAYTGTELYLMINQNRQ</sequence>
<name>Q6MF32_PARUW</name>
<proteinExistence type="predicted"/>
<dbReference type="InterPro" id="IPR010344">
    <property type="entry name" value="YbjH"/>
</dbReference>
<dbReference type="AlphaFoldDB" id="Q6MF32"/>
<dbReference type="HOGENOM" id="CLU_383948_0_0_0"/>
<organism evidence="1 2">
    <name type="scientific">Protochlamydia amoebophila (strain UWE25)</name>
    <dbReference type="NCBI Taxonomy" id="264201"/>
    <lineage>
        <taxon>Bacteria</taxon>
        <taxon>Pseudomonadati</taxon>
        <taxon>Chlamydiota</taxon>
        <taxon>Chlamydiia</taxon>
        <taxon>Parachlamydiales</taxon>
        <taxon>Parachlamydiaceae</taxon>
        <taxon>Candidatus Protochlamydia</taxon>
    </lineage>
</organism>
<accession>Q6MF32</accession>
<dbReference type="Proteomes" id="UP000000529">
    <property type="component" value="Chromosome"/>
</dbReference>
<dbReference type="RefSeq" id="WP_011174643.1">
    <property type="nucleotide sequence ID" value="NC_005861.2"/>
</dbReference>
<keyword evidence="2" id="KW-1185">Reference proteome</keyword>